<name>A0ABW1RXV8_9LACO</name>
<dbReference type="EMBL" id="JBHSSC010000009">
    <property type="protein sequence ID" value="MFC6180360.1"/>
    <property type="molecule type" value="Genomic_DNA"/>
</dbReference>
<protein>
    <submittedName>
        <fullName evidence="1">Uncharacterized protein</fullName>
    </submittedName>
</protein>
<organism evidence="1 2">
    <name type="scientific">Lactiplantibacillus daowaiensis</name>
    <dbReference type="NCBI Taxonomy" id="2559918"/>
    <lineage>
        <taxon>Bacteria</taxon>
        <taxon>Bacillati</taxon>
        <taxon>Bacillota</taxon>
        <taxon>Bacilli</taxon>
        <taxon>Lactobacillales</taxon>
        <taxon>Lactobacillaceae</taxon>
        <taxon>Lactiplantibacillus</taxon>
    </lineage>
</organism>
<dbReference type="Proteomes" id="UP001596282">
    <property type="component" value="Unassembled WGS sequence"/>
</dbReference>
<evidence type="ECO:0000313" key="1">
    <source>
        <dbReference type="EMBL" id="MFC6180360.1"/>
    </source>
</evidence>
<evidence type="ECO:0000313" key="2">
    <source>
        <dbReference type="Proteomes" id="UP001596282"/>
    </source>
</evidence>
<proteinExistence type="predicted"/>
<accession>A0ABW1RXV8</accession>
<dbReference type="RefSeq" id="WP_137627733.1">
    <property type="nucleotide sequence ID" value="NZ_BJDJ01000003.1"/>
</dbReference>
<sequence length="139" mass="14811">MSVILHDFKKGESDWVDPLNGNFKALNQDTGWVALTLIAPATFGSAETTKPQICCINGRVQMLGNLSVSLTSVPDVANGVRIATFPTEFAPTQGWVYGKLPITPTGGTVSFHVSASGLYLHDTVSLSNVDLGQITYLQA</sequence>
<reference evidence="2" key="1">
    <citation type="journal article" date="2019" name="Int. J. Syst. Evol. Microbiol.">
        <title>The Global Catalogue of Microorganisms (GCM) 10K type strain sequencing project: providing services to taxonomists for standard genome sequencing and annotation.</title>
        <authorList>
            <consortium name="The Broad Institute Genomics Platform"/>
            <consortium name="The Broad Institute Genome Sequencing Center for Infectious Disease"/>
            <person name="Wu L."/>
            <person name="Ma J."/>
        </authorList>
    </citation>
    <scope>NUCLEOTIDE SEQUENCE [LARGE SCALE GENOMIC DNA]</scope>
    <source>
        <strain evidence="2">CCM 8933</strain>
    </source>
</reference>
<gene>
    <name evidence="1" type="ORF">ACFP5Y_03890</name>
</gene>
<keyword evidence="2" id="KW-1185">Reference proteome</keyword>
<comment type="caution">
    <text evidence="1">The sequence shown here is derived from an EMBL/GenBank/DDBJ whole genome shotgun (WGS) entry which is preliminary data.</text>
</comment>